<evidence type="ECO:0000313" key="2">
    <source>
        <dbReference type="EMBL" id="GGM34591.1"/>
    </source>
</evidence>
<evidence type="ECO:0000256" key="1">
    <source>
        <dbReference type="SAM" id="Phobius"/>
    </source>
</evidence>
<reference evidence="3" key="1">
    <citation type="journal article" date="2019" name="Int. J. Syst. Evol. Microbiol.">
        <title>The Global Catalogue of Microorganisms (GCM) 10K type strain sequencing project: providing services to taxonomists for standard genome sequencing and annotation.</title>
        <authorList>
            <consortium name="The Broad Institute Genomics Platform"/>
            <consortium name="The Broad Institute Genome Sequencing Center for Infectious Disease"/>
            <person name="Wu L."/>
            <person name="Ma J."/>
        </authorList>
    </citation>
    <scope>NUCLEOTIDE SEQUENCE [LARGE SCALE GENOMIC DNA]</scope>
    <source>
        <strain evidence="3">JCM 31047</strain>
    </source>
</reference>
<keyword evidence="1" id="KW-0812">Transmembrane</keyword>
<dbReference type="RefSeq" id="WP_268243754.1">
    <property type="nucleotide sequence ID" value="NZ_BMQG01000002.1"/>
</dbReference>
<keyword evidence="1" id="KW-1133">Transmembrane helix</keyword>
<sequence>MTDRPPTPETAPATPVILLAWLVPAVPLVWGVWQTLLKVAQLFN</sequence>
<accession>A0A8H9L689</accession>
<dbReference type="AlphaFoldDB" id="A0A8H9L689"/>
<gene>
    <name evidence="2" type="ORF">GCM10008956_08720</name>
</gene>
<evidence type="ECO:0000313" key="3">
    <source>
        <dbReference type="Proteomes" id="UP000600547"/>
    </source>
</evidence>
<protein>
    <recommendedName>
        <fullName evidence="4">Oxalate:formate antiporter</fullName>
    </recommendedName>
</protein>
<feature type="transmembrane region" description="Helical" evidence="1">
    <location>
        <begin position="12"/>
        <end position="33"/>
    </location>
</feature>
<organism evidence="2 3">
    <name type="scientific">Deinococcus arenae</name>
    <dbReference type="NCBI Taxonomy" id="1452751"/>
    <lineage>
        <taxon>Bacteria</taxon>
        <taxon>Thermotogati</taxon>
        <taxon>Deinococcota</taxon>
        <taxon>Deinococci</taxon>
        <taxon>Deinococcales</taxon>
        <taxon>Deinococcaceae</taxon>
        <taxon>Deinococcus</taxon>
    </lineage>
</organism>
<dbReference type="EMBL" id="BMQG01000002">
    <property type="protein sequence ID" value="GGM34591.1"/>
    <property type="molecule type" value="Genomic_DNA"/>
</dbReference>
<comment type="caution">
    <text evidence="2">The sequence shown here is derived from an EMBL/GenBank/DDBJ whole genome shotgun (WGS) entry which is preliminary data.</text>
</comment>
<keyword evidence="3" id="KW-1185">Reference proteome</keyword>
<keyword evidence="1" id="KW-0472">Membrane</keyword>
<evidence type="ECO:0008006" key="4">
    <source>
        <dbReference type="Google" id="ProtNLM"/>
    </source>
</evidence>
<name>A0A8H9L689_9DEIO</name>
<dbReference type="Proteomes" id="UP000600547">
    <property type="component" value="Unassembled WGS sequence"/>
</dbReference>
<proteinExistence type="predicted"/>